<dbReference type="InterPro" id="IPR000340">
    <property type="entry name" value="Dual-sp_phosphatase_cat-dom"/>
</dbReference>
<evidence type="ECO:0000313" key="7">
    <source>
        <dbReference type="Proteomes" id="UP000494206"/>
    </source>
</evidence>
<dbReference type="PROSITE" id="PS50056">
    <property type="entry name" value="TYR_PHOSPHATASE_2"/>
    <property type="match status" value="1"/>
</dbReference>
<dbReference type="OrthoDB" id="285418at2759"/>
<dbReference type="InterPro" id="IPR052103">
    <property type="entry name" value="Dual_spec_Phospatases"/>
</dbReference>
<comment type="caution">
    <text evidence="6">The sequence shown here is derived from an EMBL/GenBank/DDBJ whole genome shotgun (WGS) entry which is preliminary data.</text>
</comment>
<keyword evidence="7" id="KW-1185">Reference proteome</keyword>
<organism evidence="6 7">
    <name type="scientific">Caenorhabditis bovis</name>
    <dbReference type="NCBI Taxonomy" id="2654633"/>
    <lineage>
        <taxon>Eukaryota</taxon>
        <taxon>Metazoa</taxon>
        <taxon>Ecdysozoa</taxon>
        <taxon>Nematoda</taxon>
        <taxon>Chromadorea</taxon>
        <taxon>Rhabditida</taxon>
        <taxon>Rhabditina</taxon>
        <taxon>Rhabditomorpha</taxon>
        <taxon>Rhabditoidea</taxon>
        <taxon>Rhabditidae</taxon>
        <taxon>Peloderinae</taxon>
        <taxon>Caenorhabditis</taxon>
    </lineage>
</organism>
<dbReference type="EMBL" id="CADEPM010000002">
    <property type="protein sequence ID" value="CAB3400004.1"/>
    <property type="molecule type" value="Genomic_DNA"/>
</dbReference>
<dbReference type="Pfam" id="PF00782">
    <property type="entry name" value="DSPc"/>
    <property type="match status" value="1"/>
</dbReference>
<evidence type="ECO:0000256" key="1">
    <source>
        <dbReference type="ARBA" id="ARBA00008601"/>
    </source>
</evidence>
<dbReference type="GO" id="GO:0005737">
    <property type="term" value="C:cytoplasm"/>
    <property type="evidence" value="ECO:0007669"/>
    <property type="project" value="TreeGrafter"/>
</dbReference>
<dbReference type="Proteomes" id="UP000494206">
    <property type="component" value="Unassembled WGS sequence"/>
</dbReference>
<dbReference type="PRINTS" id="PR01908">
    <property type="entry name" value="ADSPHPHTASE"/>
</dbReference>
<dbReference type="InterPro" id="IPR020422">
    <property type="entry name" value="TYR_PHOSPHATASE_DUAL_dom"/>
</dbReference>
<dbReference type="SMART" id="SM00195">
    <property type="entry name" value="DSPc"/>
    <property type="match status" value="1"/>
</dbReference>
<evidence type="ECO:0000313" key="6">
    <source>
        <dbReference type="EMBL" id="CAB3400004.1"/>
    </source>
</evidence>
<dbReference type="Gene3D" id="3.90.190.10">
    <property type="entry name" value="Protein tyrosine phosphatase superfamily"/>
    <property type="match status" value="1"/>
</dbReference>
<dbReference type="InterPro" id="IPR000387">
    <property type="entry name" value="Tyr_Pase_dom"/>
</dbReference>
<dbReference type="PROSITE" id="PS50054">
    <property type="entry name" value="TYR_PHOSPHATASE_DUAL"/>
    <property type="match status" value="1"/>
</dbReference>
<name>A0A8S1EK40_9PELO</name>
<keyword evidence="3" id="KW-0904">Protein phosphatase</keyword>
<evidence type="ECO:0000256" key="2">
    <source>
        <dbReference type="ARBA" id="ARBA00022801"/>
    </source>
</evidence>
<evidence type="ECO:0000259" key="4">
    <source>
        <dbReference type="PROSITE" id="PS50054"/>
    </source>
</evidence>
<comment type="similarity">
    <text evidence="1">Belongs to the protein-tyrosine phosphatase family. Non-receptor class dual specificity subfamily.</text>
</comment>
<evidence type="ECO:0000259" key="5">
    <source>
        <dbReference type="PROSITE" id="PS50056"/>
    </source>
</evidence>
<proteinExistence type="inferred from homology"/>
<evidence type="ECO:0008006" key="8">
    <source>
        <dbReference type="Google" id="ProtNLM"/>
    </source>
</evidence>
<gene>
    <name evidence="6" type="ORF">CBOVIS_LOCUS3030</name>
</gene>
<dbReference type="InterPro" id="IPR029021">
    <property type="entry name" value="Prot-tyrosine_phosphatase-like"/>
</dbReference>
<keyword evidence="2" id="KW-0378">Hydrolase</keyword>
<dbReference type="PANTHER" id="PTHR45961:SF3">
    <property type="entry name" value="DUAL SPECIFICITY PROTEIN PHOSPHATASE 14"/>
    <property type="match status" value="1"/>
</dbReference>
<sequence length="176" mass="19334">MKDNKVLVSISEIRPHLFLAGYGCITASALRQHGITHVVDATNLKSKPLDGITKMEVPIDDSPLSKISPYFEKVAEFVESAKNQGGKTVIYCAAGVSRSASLAIMCLIISENMPLDQAYYTVNQKRPIISPNIGFWREMIDYEKNKTGCATVELITGRMARPIPSVYLHRSVSSSA</sequence>
<reference evidence="6 7" key="1">
    <citation type="submission" date="2020-04" db="EMBL/GenBank/DDBJ databases">
        <authorList>
            <person name="Laetsch R D."/>
            <person name="Stevens L."/>
            <person name="Kumar S."/>
            <person name="Blaxter L. M."/>
        </authorList>
    </citation>
    <scope>NUCLEOTIDE SEQUENCE [LARGE SCALE GENOMIC DNA]</scope>
</reference>
<dbReference type="AlphaFoldDB" id="A0A8S1EK40"/>
<feature type="domain" description="Tyrosine-protein phosphatase" evidence="4">
    <location>
        <begin position="9"/>
        <end position="148"/>
    </location>
</feature>
<dbReference type="CDD" id="cd14514">
    <property type="entry name" value="DUSP14-like"/>
    <property type="match status" value="1"/>
</dbReference>
<protein>
    <recommendedName>
        <fullName evidence="8">Protein-tyrosine-phosphatase</fullName>
    </recommendedName>
</protein>
<dbReference type="GO" id="GO:0004721">
    <property type="term" value="F:phosphoprotein phosphatase activity"/>
    <property type="evidence" value="ECO:0007669"/>
    <property type="project" value="UniProtKB-KW"/>
</dbReference>
<feature type="domain" description="Tyrosine specific protein phosphatases" evidence="5">
    <location>
        <begin position="68"/>
        <end position="127"/>
    </location>
</feature>
<dbReference type="PANTHER" id="PTHR45961">
    <property type="entry name" value="IP21249P"/>
    <property type="match status" value="1"/>
</dbReference>
<evidence type="ECO:0000256" key="3">
    <source>
        <dbReference type="ARBA" id="ARBA00022912"/>
    </source>
</evidence>
<accession>A0A8S1EK40</accession>
<dbReference type="SUPFAM" id="SSF52799">
    <property type="entry name" value="(Phosphotyrosine protein) phosphatases II"/>
    <property type="match status" value="1"/>
</dbReference>